<dbReference type="InterPro" id="IPR013783">
    <property type="entry name" value="Ig-like_fold"/>
</dbReference>
<dbReference type="InterPro" id="IPR036116">
    <property type="entry name" value="FN3_sf"/>
</dbReference>
<gene>
    <name evidence="5" type="ORF">BD833_107105</name>
</gene>
<dbReference type="Gene3D" id="2.60.40.2810">
    <property type="match status" value="1"/>
</dbReference>
<evidence type="ECO:0000313" key="6">
    <source>
        <dbReference type="Proteomes" id="UP000322499"/>
    </source>
</evidence>
<dbReference type="SUPFAM" id="SSF49265">
    <property type="entry name" value="Fibronectin type III"/>
    <property type="match status" value="1"/>
</dbReference>
<keyword evidence="2" id="KW-0119">Carbohydrate metabolism</keyword>
<evidence type="ECO:0000259" key="4">
    <source>
        <dbReference type="PROSITE" id="PS50853"/>
    </source>
</evidence>
<protein>
    <submittedName>
        <fullName evidence="5">LGFP repeat-containing protein</fullName>
    </submittedName>
</protein>
<evidence type="ECO:0000256" key="3">
    <source>
        <dbReference type="SAM" id="MobiDB-lite"/>
    </source>
</evidence>
<proteinExistence type="predicted"/>
<dbReference type="SMART" id="SM00060">
    <property type="entry name" value="FN3"/>
    <property type="match status" value="2"/>
</dbReference>
<accession>A0A5S5CTQ3</accession>
<name>A0A5S5CTQ3_9ACTN</name>
<dbReference type="CDD" id="cd00063">
    <property type="entry name" value="FN3"/>
    <property type="match status" value="1"/>
</dbReference>
<evidence type="ECO:0000256" key="1">
    <source>
        <dbReference type="ARBA" id="ARBA00023295"/>
    </source>
</evidence>
<comment type="caution">
    <text evidence="5">The sequence shown here is derived from an EMBL/GenBank/DDBJ whole genome shotgun (WGS) entry which is preliminary data.</text>
</comment>
<sequence length="712" mass="75177">MLLTAAPAPAEPVDPAPGNRAPVAVDDAVSYSLGHGRDWVVPALANDSDPEGDALTVTAVTPATKGRAFVEGGRLFYSPWLGYEGTDTFTYTVSDGHGNTATGTVTATLWLDPGTPMDVGITSPAPGSVTVTWAATARAETYRVYRNGVLRGTTSELSWTDTGLLDTVWYQYRIAAVNGGGSEGWQPSPIVHRSRQPAAPAGLVADGTDTPTTLALTWATGGRAGPWRVYRDGVLLTTTTEPRFQDTGLVTGREYSYQVQVPERSDATLVQPAGELSAPVRATPVELTAIGRLFWQLGWRTGFLGAVTVPERAIAGGRQQDHDRGLILQQDGQDPLTVSSDYATLYVAAGGAGGALGFPVDDRRCDRRDRGCAQFFEGGSIWSRYGTWGTVVGQVVEDAWSATGLEDGWLGYPTSDLVQRRGGTSQQFEGGAVYWSPATSSHGVWAPVLEAWGRLGYETGVLGYPVSDDIELRGGSGQVFQGGAVYWSERTGAHAIGGAIRATWGRTGYENGVLGYPSSDPITLRGGVGQRFAGGKIYWTPATGAHVVRGWLGDTWAAWGSEVGVLGYPLMSEVCGLRGGGCGQVFQGGSIYLTAATGSHVIGGAIRDRWAAQGYEAGSLGYPTSDHICGLRQGGCGQLFQGGRIYWTPATGAHSVRGVIGDAWAAQGWEAGRLGYPVGGELGSSSFVVQQFQGGQIMWRASTGRTTVTYHR</sequence>
<dbReference type="InterPro" id="IPR003961">
    <property type="entry name" value="FN3_dom"/>
</dbReference>
<keyword evidence="1" id="KW-0326">Glycosidase</keyword>
<evidence type="ECO:0000256" key="2">
    <source>
        <dbReference type="ARBA" id="ARBA00023326"/>
    </source>
</evidence>
<dbReference type="GO" id="GO:0000272">
    <property type="term" value="P:polysaccharide catabolic process"/>
    <property type="evidence" value="ECO:0007669"/>
    <property type="project" value="UniProtKB-KW"/>
</dbReference>
<keyword evidence="1" id="KW-0378">Hydrolase</keyword>
<keyword evidence="6" id="KW-1185">Reference proteome</keyword>
<feature type="domain" description="Fibronectin type-III" evidence="4">
    <location>
        <begin position="115"/>
        <end position="198"/>
    </location>
</feature>
<dbReference type="GO" id="GO:0016798">
    <property type="term" value="F:hydrolase activity, acting on glycosyl bonds"/>
    <property type="evidence" value="ECO:0007669"/>
    <property type="project" value="UniProtKB-KW"/>
</dbReference>
<dbReference type="EMBL" id="VNHW01000007">
    <property type="protein sequence ID" value="TYP87167.1"/>
    <property type="molecule type" value="Genomic_DNA"/>
</dbReference>
<dbReference type="Pfam" id="PF08310">
    <property type="entry name" value="LGFP"/>
    <property type="match status" value="7"/>
</dbReference>
<evidence type="ECO:0000313" key="5">
    <source>
        <dbReference type="EMBL" id="TYP87167.1"/>
    </source>
</evidence>
<feature type="region of interest" description="Disordered" evidence="3">
    <location>
        <begin position="1"/>
        <end position="21"/>
    </location>
</feature>
<keyword evidence="2" id="KW-0624">Polysaccharide degradation</keyword>
<organism evidence="5 6">
    <name type="scientific">Blastococcus xanthinilyticus</name>
    <dbReference type="NCBI Taxonomy" id="1564164"/>
    <lineage>
        <taxon>Bacteria</taxon>
        <taxon>Bacillati</taxon>
        <taxon>Actinomycetota</taxon>
        <taxon>Actinomycetes</taxon>
        <taxon>Geodermatophilales</taxon>
        <taxon>Geodermatophilaceae</taxon>
        <taxon>Blastococcus</taxon>
    </lineage>
</organism>
<dbReference type="Pfam" id="PF17963">
    <property type="entry name" value="Big_9"/>
    <property type="match status" value="1"/>
</dbReference>
<dbReference type="Gene3D" id="2.60.40.10">
    <property type="entry name" value="Immunoglobulins"/>
    <property type="match status" value="2"/>
</dbReference>
<dbReference type="PROSITE" id="PS50853">
    <property type="entry name" value="FN3"/>
    <property type="match status" value="1"/>
</dbReference>
<reference evidence="5 6" key="1">
    <citation type="submission" date="2019-07" db="EMBL/GenBank/DDBJ databases">
        <title>Genomic Encyclopedia of Archaeal and Bacterial Type Strains, Phase II (KMG-II): from individual species to whole genera.</title>
        <authorList>
            <person name="Goeker M."/>
        </authorList>
    </citation>
    <scope>NUCLEOTIDE SEQUENCE [LARGE SCALE GENOMIC DNA]</scope>
    <source>
        <strain evidence="5 6">DSM 46842</strain>
    </source>
</reference>
<dbReference type="Proteomes" id="UP000322499">
    <property type="component" value="Unassembled WGS sequence"/>
</dbReference>
<dbReference type="InterPro" id="IPR013207">
    <property type="entry name" value="LGFP"/>
</dbReference>
<dbReference type="AlphaFoldDB" id="A0A5S5CTQ3"/>